<feature type="compositionally biased region" description="Basic residues" evidence="3">
    <location>
        <begin position="681"/>
        <end position="690"/>
    </location>
</feature>
<proteinExistence type="predicted"/>
<dbReference type="OrthoDB" id="10070965at2759"/>
<feature type="compositionally biased region" description="Basic and acidic residues" evidence="3">
    <location>
        <begin position="532"/>
        <end position="562"/>
    </location>
</feature>
<dbReference type="SMART" id="SM01141">
    <property type="entry name" value="DRY_EERY"/>
    <property type="match status" value="1"/>
</dbReference>
<dbReference type="PANTHER" id="PTHR13161:SF4">
    <property type="entry name" value="CLK4-ASSOCIATING SERINE_ARGININE RICH PROTEIN"/>
    <property type="match status" value="1"/>
</dbReference>
<dbReference type="Pfam" id="PF09750">
    <property type="entry name" value="DRY_EERY"/>
    <property type="match status" value="1"/>
</dbReference>
<gene>
    <name evidence="5" type="ORF">CEUSTIGMA_g9213.t1</name>
</gene>
<dbReference type="PANTHER" id="PTHR13161">
    <property type="entry name" value="SPLICING FACTOR SUPPRESSOR OF WHITE APRICOT"/>
    <property type="match status" value="1"/>
</dbReference>
<dbReference type="InterPro" id="IPR040397">
    <property type="entry name" value="SWAP"/>
</dbReference>
<keyword evidence="1" id="KW-0507">mRNA processing</keyword>
<evidence type="ECO:0000313" key="5">
    <source>
        <dbReference type="EMBL" id="GAX81785.1"/>
    </source>
</evidence>
<dbReference type="AlphaFoldDB" id="A0A250XFD8"/>
<reference evidence="5 6" key="1">
    <citation type="submission" date="2017-08" db="EMBL/GenBank/DDBJ databases">
        <title>Acidophilic green algal genome provides insights into adaptation to an acidic environment.</title>
        <authorList>
            <person name="Hirooka S."/>
            <person name="Hirose Y."/>
            <person name="Kanesaki Y."/>
            <person name="Higuchi S."/>
            <person name="Fujiwara T."/>
            <person name="Onuma R."/>
            <person name="Era A."/>
            <person name="Ohbayashi R."/>
            <person name="Uzuka A."/>
            <person name="Nozaki H."/>
            <person name="Yoshikawa H."/>
            <person name="Miyagishima S.Y."/>
        </authorList>
    </citation>
    <scope>NUCLEOTIDE SEQUENCE [LARGE SCALE GENOMIC DNA]</scope>
    <source>
        <strain evidence="5 6">NIES-2499</strain>
    </source>
</reference>
<feature type="compositionally biased region" description="Acidic residues" evidence="3">
    <location>
        <begin position="245"/>
        <end position="261"/>
    </location>
</feature>
<feature type="domain" description="Suppressor of white apricot N-terminal" evidence="4">
    <location>
        <begin position="80"/>
        <end position="234"/>
    </location>
</feature>
<dbReference type="GO" id="GO:0006397">
    <property type="term" value="P:mRNA processing"/>
    <property type="evidence" value="ECO:0007669"/>
    <property type="project" value="UniProtKB-KW"/>
</dbReference>
<dbReference type="InterPro" id="IPR019147">
    <property type="entry name" value="SWAP_N_domain"/>
</dbReference>
<dbReference type="Proteomes" id="UP000232323">
    <property type="component" value="Unassembled WGS sequence"/>
</dbReference>
<keyword evidence="2" id="KW-0508">mRNA splicing</keyword>
<feature type="region of interest" description="Disordered" evidence="3">
    <location>
        <begin position="472"/>
        <end position="690"/>
    </location>
</feature>
<name>A0A250XFD8_9CHLO</name>
<evidence type="ECO:0000256" key="2">
    <source>
        <dbReference type="ARBA" id="ARBA00023187"/>
    </source>
</evidence>
<evidence type="ECO:0000259" key="4">
    <source>
        <dbReference type="SMART" id="SM01141"/>
    </source>
</evidence>
<feature type="compositionally biased region" description="Polar residues" evidence="3">
    <location>
        <begin position="644"/>
        <end position="655"/>
    </location>
</feature>
<accession>A0A250XFD8</accession>
<feature type="compositionally biased region" description="Basic residues" evidence="3">
    <location>
        <begin position="301"/>
        <end position="319"/>
    </location>
</feature>
<comment type="caution">
    <text evidence="5">The sequence shown here is derived from an EMBL/GenBank/DDBJ whole genome shotgun (WGS) entry which is preliminary data.</text>
</comment>
<evidence type="ECO:0000256" key="1">
    <source>
        <dbReference type="ARBA" id="ARBA00022664"/>
    </source>
</evidence>
<feature type="region of interest" description="Disordered" evidence="3">
    <location>
        <begin position="234"/>
        <end position="261"/>
    </location>
</feature>
<evidence type="ECO:0000256" key="3">
    <source>
        <dbReference type="SAM" id="MobiDB-lite"/>
    </source>
</evidence>
<dbReference type="GO" id="GO:0008380">
    <property type="term" value="P:RNA splicing"/>
    <property type="evidence" value="ECO:0007669"/>
    <property type="project" value="UniProtKB-KW"/>
</dbReference>
<feature type="compositionally biased region" description="Basic and acidic residues" evidence="3">
    <location>
        <begin position="346"/>
        <end position="362"/>
    </location>
</feature>
<sequence>MEAWSSKIVYSKFGYFHNFSMKVFPLDLSSRLYKCYIKMANYYHEARGHVKALKKIEVDNVRRAERRAEIQNAHAEHPLNFLSIDGRQMKLYKNKELHSSTEKGDGLIPWSVQPDVMIDRFDGRALLDLFRDYDSETVLKKQRTAEEEKLQKILAFESYRDLVHLMAKGLSERQGLDAAVAKSLETRAAARAAAIAQTALGNHPQPMPVTFSTSSTAGTPGTFSAVGFNYGTSNKVHHSESSDSSSEEEDGESDDEAGYDATEAEQERLDDTAFEHFKIEDFCQRLHKALQQEGEQEAAMKKKPRSRMGRKKARERARRMAGQGLGATNKDWRDPMNATTVTQRKSHQDSAVDHMHFSDVRRSRSRSPASRRDEHPRAEYITEFVSGGNNNTSVGSRALNGGSSSSRMPSASTAAINRRAFEVDDNIIEALPDTIDPARMNMQSFPSTLPKIQGIRPAERAAEMLRIRREIQMQSHGQVDRGRQHQCSRSRERNRSRSREREKRSDSEDGGRKGRSRGSYQEGSGRRYSRSRSREGRSRYERGGRRTSRSRERSWVRGRENSSSRSRSRSRSRSASKESNKGGSRAVNKDSRGQSTSAIGDHAGEPKSGAAPKSLSGPVQAGKAQAQPAETPQERLKRIMAAQLTKQAGKDQTANHMKKAQAEKELQARATIQKVALNQRPRSRSPTRAR</sequence>
<dbReference type="EMBL" id="BEGY01000070">
    <property type="protein sequence ID" value="GAX81785.1"/>
    <property type="molecule type" value="Genomic_DNA"/>
</dbReference>
<feature type="compositionally biased region" description="Basic and acidic residues" evidence="3">
    <location>
        <begin position="370"/>
        <end position="380"/>
    </location>
</feature>
<organism evidence="5 6">
    <name type="scientific">Chlamydomonas eustigma</name>
    <dbReference type="NCBI Taxonomy" id="1157962"/>
    <lineage>
        <taxon>Eukaryota</taxon>
        <taxon>Viridiplantae</taxon>
        <taxon>Chlorophyta</taxon>
        <taxon>core chlorophytes</taxon>
        <taxon>Chlorophyceae</taxon>
        <taxon>CS clade</taxon>
        <taxon>Chlamydomonadales</taxon>
        <taxon>Chlamydomonadaceae</taxon>
        <taxon>Chlamydomonas</taxon>
    </lineage>
</organism>
<feature type="compositionally biased region" description="Basic and acidic residues" evidence="3">
    <location>
        <begin position="478"/>
        <end position="512"/>
    </location>
</feature>
<keyword evidence="6" id="KW-1185">Reference proteome</keyword>
<evidence type="ECO:0000313" key="6">
    <source>
        <dbReference type="Proteomes" id="UP000232323"/>
    </source>
</evidence>
<feature type="region of interest" description="Disordered" evidence="3">
    <location>
        <begin position="292"/>
        <end position="411"/>
    </location>
</feature>
<protein>
    <recommendedName>
        <fullName evidence="4">Suppressor of white apricot N-terminal domain-containing protein</fullName>
    </recommendedName>
</protein>